<accession>A0ACB8EPS8</accession>
<reference evidence="1" key="1">
    <citation type="submission" date="2021-08" db="EMBL/GenBank/DDBJ databases">
        <title>The first chromosome-level gecko genome reveals the dynamic sex chromosomes of Neotropical dwarf geckos (Sphaerodactylidae: Sphaerodactylus).</title>
        <authorList>
            <person name="Pinto B.J."/>
            <person name="Keating S.E."/>
            <person name="Gamble T."/>
        </authorList>
    </citation>
    <scope>NUCLEOTIDE SEQUENCE</scope>
    <source>
        <strain evidence="1">TG3544</strain>
    </source>
</reference>
<sequence>MTAFPSTQNDRLHIENQFARKKTMLEPLSVTSDVLCTGIHKQASKHSVMFTSKCSLKGCSLEGGLLSHLLWKSRLHFMKNGRKRKFFFSILFLISFVNPTTDSSPE</sequence>
<keyword evidence="2" id="KW-1185">Reference proteome</keyword>
<gene>
    <name evidence="1" type="ORF">K3G42_012218</name>
</gene>
<organism evidence="1 2">
    <name type="scientific">Sphaerodactylus townsendi</name>
    <dbReference type="NCBI Taxonomy" id="933632"/>
    <lineage>
        <taxon>Eukaryota</taxon>
        <taxon>Metazoa</taxon>
        <taxon>Chordata</taxon>
        <taxon>Craniata</taxon>
        <taxon>Vertebrata</taxon>
        <taxon>Euteleostomi</taxon>
        <taxon>Lepidosauria</taxon>
        <taxon>Squamata</taxon>
        <taxon>Bifurcata</taxon>
        <taxon>Gekkota</taxon>
        <taxon>Sphaerodactylidae</taxon>
        <taxon>Sphaerodactylus</taxon>
    </lineage>
</organism>
<name>A0ACB8EPS8_9SAUR</name>
<evidence type="ECO:0000313" key="1">
    <source>
        <dbReference type="EMBL" id="KAH7994627.1"/>
    </source>
</evidence>
<proteinExistence type="predicted"/>
<protein>
    <submittedName>
        <fullName evidence="1">Uncharacterized protein</fullName>
    </submittedName>
</protein>
<comment type="caution">
    <text evidence="1">The sequence shown here is derived from an EMBL/GenBank/DDBJ whole genome shotgun (WGS) entry which is preliminary data.</text>
</comment>
<evidence type="ECO:0000313" key="2">
    <source>
        <dbReference type="Proteomes" id="UP000827872"/>
    </source>
</evidence>
<dbReference type="Proteomes" id="UP000827872">
    <property type="component" value="Linkage Group LG07"/>
</dbReference>
<dbReference type="EMBL" id="CM037620">
    <property type="protein sequence ID" value="KAH7994627.1"/>
    <property type="molecule type" value="Genomic_DNA"/>
</dbReference>